<reference evidence="3 4" key="1">
    <citation type="submission" date="2019-03" db="EMBL/GenBank/DDBJ databases">
        <title>Genomic Encyclopedia of Type Strains, Phase IV (KMG-IV): sequencing the most valuable type-strain genomes for metagenomic binning, comparative biology and taxonomic classification.</title>
        <authorList>
            <person name="Goeker M."/>
        </authorList>
    </citation>
    <scope>NUCLEOTIDE SEQUENCE [LARGE SCALE GENOMIC DNA]</scope>
    <source>
        <strain evidence="3 4">DSM 21100</strain>
    </source>
</reference>
<feature type="domain" description="Sialidase" evidence="2">
    <location>
        <begin position="321"/>
        <end position="533"/>
    </location>
</feature>
<protein>
    <submittedName>
        <fullName evidence="3">BNR repeat protein</fullName>
    </submittedName>
</protein>
<proteinExistence type="predicted"/>
<dbReference type="AlphaFoldDB" id="A0A4R3KP33"/>
<dbReference type="EMBL" id="SMAD01000010">
    <property type="protein sequence ID" value="TCS85878.1"/>
    <property type="molecule type" value="Genomic_DNA"/>
</dbReference>
<feature type="signal peptide" evidence="1">
    <location>
        <begin position="1"/>
        <end position="24"/>
    </location>
</feature>
<gene>
    <name evidence="3" type="ORF">EDD80_11076</name>
</gene>
<dbReference type="Gene3D" id="2.60.120.560">
    <property type="entry name" value="Exo-inulinase, domain 1"/>
    <property type="match status" value="1"/>
</dbReference>
<evidence type="ECO:0000313" key="4">
    <source>
        <dbReference type="Proteomes" id="UP000295807"/>
    </source>
</evidence>
<comment type="caution">
    <text evidence="3">The sequence shown here is derived from an EMBL/GenBank/DDBJ whole genome shotgun (WGS) entry which is preliminary data.</text>
</comment>
<dbReference type="OrthoDB" id="9757809at2"/>
<dbReference type="Proteomes" id="UP000295807">
    <property type="component" value="Unassembled WGS sequence"/>
</dbReference>
<keyword evidence="4" id="KW-1185">Reference proteome</keyword>
<evidence type="ECO:0000259" key="2">
    <source>
        <dbReference type="Pfam" id="PF13088"/>
    </source>
</evidence>
<dbReference type="Gene3D" id="2.120.10.10">
    <property type="match status" value="2"/>
</dbReference>
<sequence>MILFLKFTIYLFSLPFFIGVPANTADVTSVAPPGLHSQSLEIFTPRPGQVYTDDFEDEKEAGSPSPWIENNKHNYWNIAREGANNVYRVKSNEVSTWSWLHVFERDVTFDVRFKVAEVAKEDAELKFAVRFNDYEALVYLGYNFKTEKWYLAEQRGKDFEEVVFEQVINSKREVEPLKTDVWYHIRVLSENETVTVYINDMTRPKLWATDVRHQSPGRVALGAYNATVDFDDVALNLRSGQGRVNEGVLEYTIGDDDRFREGASIVEKSNGDLLLLHRSEEFHSSDQGETFTGPFPFSWPKNAHGHHSVLRLKSGKLLNMVAERAGKGQGARFRAKLSSDDGATWVDGGVTWEAYREGLPGKSEVIVMNDKLTQVPNGRIFFVVPVRKDDGEKITGHKTEIYYSDDEGKTWNQSKNDSDDFTEINRYAEGKVIQTSKGTLRLYTPWNTAHSVRYSVSRDNGETWKGDFALDKLRNSRSSFALIQDMYAPRTTFYMVWVFNNTFDTDIVFLPRSRLGLARSYDGIHWEYMMDVERWISPARKDRRVITQILDPSLTATDKYLYVTIGRSDRAGESGHNHQRLRFYRIEKSRLEPYPAWPTEF</sequence>
<dbReference type="SUPFAM" id="SSF50939">
    <property type="entry name" value="Sialidases"/>
    <property type="match status" value="2"/>
</dbReference>
<keyword evidence="1" id="KW-0732">Signal</keyword>
<evidence type="ECO:0000313" key="3">
    <source>
        <dbReference type="EMBL" id="TCS85878.1"/>
    </source>
</evidence>
<dbReference type="InterPro" id="IPR036278">
    <property type="entry name" value="Sialidase_sf"/>
</dbReference>
<evidence type="ECO:0000256" key="1">
    <source>
        <dbReference type="SAM" id="SignalP"/>
    </source>
</evidence>
<name>A0A4R3KP33_9SPHI</name>
<feature type="chain" id="PRO_5020903691" evidence="1">
    <location>
        <begin position="25"/>
        <end position="601"/>
    </location>
</feature>
<dbReference type="CDD" id="cd15482">
    <property type="entry name" value="Sialidase_non-viral"/>
    <property type="match status" value="1"/>
</dbReference>
<organism evidence="3 4">
    <name type="scientific">Anseongella ginsenosidimutans</name>
    <dbReference type="NCBI Taxonomy" id="496056"/>
    <lineage>
        <taxon>Bacteria</taxon>
        <taxon>Pseudomonadati</taxon>
        <taxon>Bacteroidota</taxon>
        <taxon>Sphingobacteriia</taxon>
        <taxon>Sphingobacteriales</taxon>
        <taxon>Sphingobacteriaceae</taxon>
        <taxon>Anseongella</taxon>
    </lineage>
</organism>
<dbReference type="Pfam" id="PF13088">
    <property type="entry name" value="BNR_2"/>
    <property type="match status" value="1"/>
</dbReference>
<accession>A0A4R3KP33</accession>
<dbReference type="RefSeq" id="WP_132129996.1">
    <property type="nucleotide sequence ID" value="NZ_SMAD01000010.1"/>
</dbReference>
<dbReference type="InterPro" id="IPR011040">
    <property type="entry name" value="Sialidase"/>
</dbReference>